<comment type="similarity">
    <text evidence="1">Belongs to the class-IV pyridoxal-phosphate-dependent aminotransferase family.</text>
</comment>
<evidence type="ECO:0000313" key="3">
    <source>
        <dbReference type="Proteomes" id="UP000192393"/>
    </source>
</evidence>
<dbReference type="EMBL" id="FWXS01000008">
    <property type="protein sequence ID" value="SMC79693.1"/>
    <property type="molecule type" value="Genomic_DNA"/>
</dbReference>
<evidence type="ECO:0000313" key="2">
    <source>
        <dbReference type="EMBL" id="SMC79693.1"/>
    </source>
</evidence>
<organism evidence="2 3">
    <name type="scientific">Moheibacter sediminis</name>
    <dbReference type="NCBI Taxonomy" id="1434700"/>
    <lineage>
        <taxon>Bacteria</taxon>
        <taxon>Pseudomonadati</taxon>
        <taxon>Bacteroidota</taxon>
        <taxon>Flavobacteriia</taxon>
        <taxon>Flavobacteriales</taxon>
        <taxon>Weeksellaceae</taxon>
        <taxon>Moheibacter</taxon>
    </lineage>
</organism>
<dbReference type="InterPro" id="IPR036038">
    <property type="entry name" value="Aminotransferase-like"/>
</dbReference>
<evidence type="ECO:0000256" key="1">
    <source>
        <dbReference type="ARBA" id="ARBA00009320"/>
    </source>
</evidence>
<dbReference type="GO" id="GO:0046394">
    <property type="term" value="P:carboxylic acid biosynthetic process"/>
    <property type="evidence" value="ECO:0007669"/>
    <property type="project" value="UniProtKB-ARBA"/>
</dbReference>
<dbReference type="Proteomes" id="UP000192393">
    <property type="component" value="Unassembled WGS sequence"/>
</dbReference>
<dbReference type="InterPro" id="IPR043131">
    <property type="entry name" value="BCAT-like_N"/>
</dbReference>
<protein>
    <submittedName>
        <fullName evidence="2">Branched-chain amino acid aminotransferase</fullName>
    </submittedName>
</protein>
<reference evidence="2 3" key="1">
    <citation type="submission" date="2017-04" db="EMBL/GenBank/DDBJ databases">
        <authorList>
            <person name="Afonso C.L."/>
            <person name="Miller P.J."/>
            <person name="Scott M.A."/>
            <person name="Spackman E."/>
            <person name="Goraichik I."/>
            <person name="Dimitrov K.M."/>
            <person name="Suarez D.L."/>
            <person name="Swayne D.E."/>
        </authorList>
    </citation>
    <scope>NUCLEOTIDE SEQUENCE [LARGE SCALE GENOMIC DNA]</scope>
    <source>
        <strain evidence="2 3">CGMCC 1.12708</strain>
    </source>
</reference>
<dbReference type="AlphaFoldDB" id="A0A1W2C3E1"/>
<sequence>MKFNLNGNLLEYADSIFKIDNRAFLHGDFITEFVRAADGKILLWEEHYFNLMASLRIFRMKIPMDFTPEFLENEILRTISENEIQNAKIEIIIFRNSNSEDLLTQSGISYLIKVNTIFEDSNYIWKNLPSEIEIFKDYSVNPTFFTQIRSHKPEEIVALAYMQENEYNDLVLLNPDKKIARTVLGNPFLIQGNQIKTPKISEGGIRSVLRNHLCKLLDKSEEFEFEETDIFPFELQKTNELFICMEGEGILSIHQNRKKEYTTEMTGKVLELMNSVVVTN</sequence>
<dbReference type="InterPro" id="IPR001544">
    <property type="entry name" value="Aminotrans_IV"/>
</dbReference>
<dbReference type="PANTHER" id="PTHR42743:SF13">
    <property type="entry name" value="P-LOOP CONTAINING NUCLEOSIDE TRIPHOSPHATE HYDROLASE PROTEIN"/>
    <property type="match status" value="1"/>
</dbReference>
<dbReference type="Pfam" id="PF01063">
    <property type="entry name" value="Aminotran_4"/>
    <property type="match status" value="1"/>
</dbReference>
<dbReference type="Gene3D" id="3.30.470.10">
    <property type="match status" value="1"/>
</dbReference>
<dbReference type="InterPro" id="IPR043132">
    <property type="entry name" value="BCAT-like_C"/>
</dbReference>
<keyword evidence="3" id="KW-1185">Reference proteome</keyword>
<dbReference type="RefSeq" id="WP_084017983.1">
    <property type="nucleotide sequence ID" value="NZ_FWXS01000008.1"/>
</dbReference>
<dbReference type="GO" id="GO:0008483">
    <property type="term" value="F:transaminase activity"/>
    <property type="evidence" value="ECO:0007669"/>
    <property type="project" value="UniProtKB-KW"/>
</dbReference>
<accession>A0A1W2C3E1</accession>
<dbReference type="STRING" id="1434700.SAMN06296427_108107"/>
<proteinExistence type="inferred from homology"/>
<gene>
    <name evidence="2" type="ORF">SAMN06296427_108107</name>
</gene>
<dbReference type="SUPFAM" id="SSF56752">
    <property type="entry name" value="D-aminoacid aminotransferase-like PLP-dependent enzymes"/>
    <property type="match status" value="1"/>
</dbReference>
<dbReference type="Gene3D" id="3.20.10.10">
    <property type="entry name" value="D-amino Acid Aminotransferase, subunit A, domain 2"/>
    <property type="match status" value="1"/>
</dbReference>
<dbReference type="OrthoDB" id="9805628at2"/>
<keyword evidence="2" id="KW-0808">Transferase</keyword>
<keyword evidence="2" id="KW-0032">Aminotransferase</keyword>
<dbReference type="PANTHER" id="PTHR42743">
    <property type="entry name" value="AMINO-ACID AMINOTRANSFERASE"/>
    <property type="match status" value="1"/>
</dbReference>
<name>A0A1W2C3E1_9FLAO</name>
<dbReference type="InterPro" id="IPR050571">
    <property type="entry name" value="Class-IV_PLP-Dep_Aminotrnsfr"/>
</dbReference>